<feature type="compositionally biased region" description="Basic and acidic residues" evidence="1">
    <location>
        <begin position="403"/>
        <end position="412"/>
    </location>
</feature>
<proteinExistence type="predicted"/>
<evidence type="ECO:0000313" key="2">
    <source>
        <dbReference type="EMBL" id="SGZ57595.1"/>
    </source>
</evidence>
<dbReference type="AlphaFoldDB" id="A0A1L0C270"/>
<dbReference type="GO" id="GO:0000076">
    <property type="term" value="P:DNA replication checkpoint signaling"/>
    <property type="evidence" value="ECO:0007669"/>
    <property type="project" value="TreeGrafter"/>
</dbReference>
<organism evidence="2 3">
    <name type="scientific">Sungouiella intermedia</name>
    <dbReference type="NCBI Taxonomy" id="45354"/>
    <lineage>
        <taxon>Eukaryota</taxon>
        <taxon>Fungi</taxon>
        <taxon>Dikarya</taxon>
        <taxon>Ascomycota</taxon>
        <taxon>Saccharomycotina</taxon>
        <taxon>Pichiomycetes</taxon>
        <taxon>Metschnikowiaceae</taxon>
        <taxon>Sungouiella</taxon>
    </lineage>
</organism>
<dbReference type="OrthoDB" id="3992718at2759"/>
<name>A0A1L0C270_9ASCO</name>
<dbReference type="GO" id="GO:0006281">
    <property type="term" value="P:DNA repair"/>
    <property type="evidence" value="ECO:0007669"/>
    <property type="project" value="TreeGrafter"/>
</dbReference>
<dbReference type="Pfam" id="PF04139">
    <property type="entry name" value="Rad9"/>
    <property type="match status" value="1"/>
</dbReference>
<feature type="compositionally biased region" description="Polar residues" evidence="1">
    <location>
        <begin position="414"/>
        <end position="426"/>
    </location>
</feature>
<dbReference type="SUPFAM" id="SSF55979">
    <property type="entry name" value="DNA clamp"/>
    <property type="match status" value="1"/>
</dbReference>
<evidence type="ECO:0000256" key="1">
    <source>
        <dbReference type="SAM" id="MobiDB-lite"/>
    </source>
</evidence>
<dbReference type="GO" id="GO:0031573">
    <property type="term" value="P:mitotic intra-S DNA damage checkpoint signaling"/>
    <property type="evidence" value="ECO:0007669"/>
    <property type="project" value="TreeGrafter"/>
</dbReference>
<dbReference type="GO" id="GO:0071479">
    <property type="term" value="P:cellular response to ionizing radiation"/>
    <property type="evidence" value="ECO:0007669"/>
    <property type="project" value="TreeGrafter"/>
</dbReference>
<feature type="compositionally biased region" description="Basic and acidic residues" evidence="1">
    <location>
        <begin position="435"/>
        <end position="444"/>
    </location>
</feature>
<dbReference type="PANTHER" id="PTHR15237:SF0">
    <property type="entry name" value="CELL CYCLE CHECKPOINT CONTROL PROTEIN"/>
    <property type="match status" value="1"/>
</dbReference>
<dbReference type="PANTHER" id="PTHR15237">
    <property type="entry name" value="DNA REPAIR PROTEIN RAD9"/>
    <property type="match status" value="1"/>
</dbReference>
<accession>A0A1L0C270</accession>
<dbReference type="EMBL" id="LT635761">
    <property type="protein sequence ID" value="SGZ57595.1"/>
    <property type="molecule type" value="Genomic_DNA"/>
</dbReference>
<reference evidence="2 3" key="1">
    <citation type="submission" date="2016-10" db="EMBL/GenBank/DDBJ databases">
        <authorList>
            <person name="de Groot N.N."/>
        </authorList>
    </citation>
    <scope>NUCLEOTIDE SEQUENCE [LARGE SCALE GENOMIC DNA]</scope>
    <source>
        <strain evidence="2 3">CBS 141442</strain>
    </source>
</reference>
<evidence type="ECO:0000313" key="3">
    <source>
        <dbReference type="Proteomes" id="UP000182334"/>
    </source>
</evidence>
<dbReference type="InterPro" id="IPR007268">
    <property type="entry name" value="Rad9/Ddc1"/>
</dbReference>
<gene>
    <name evidence="2" type="ORF">SAMEA4029010_CIC11G00000003718</name>
</gene>
<sequence>MSIVAAIDQRENISVWSRSVNSLASILDHVRFSFCRDSLMLLAVNSSRTANGEIVFTSLFFRELAFSTDYISSEGFVANELDYSSSTYSFIVSSKHLVMLFKNLDSPSLNYICLRVDCRSDTPLTRRYKLMVEVLTKKLIVKKFHMNYLPVTGDLNTVVSQYKEEYEKGNVQYFQAETATFKLFLDMVPGATEDFSIEVKMTKIVFGAYTKQVLKDREFLKQPMLITILMSTEELLDTNLGDVNAVVNFRLKDIRNFINLCTAMKSDALDSDMIGVESHFNTYFKSNGDPIVFEYKAQNLTITFIQITAEDSAKPELKSTTKPYTLPAPAIQKVSEEKLANWTPAVSTYGKRDVAHLSRLDVRTSKLTSAPASHEEYEELDNFQYSLQNITYGKRSSTPIESDSVKRARDDTDYSTSDDNAPQEQVQEFGPTQHETYKPKSLFD</sequence>
<feature type="region of interest" description="Disordered" evidence="1">
    <location>
        <begin position="394"/>
        <end position="444"/>
    </location>
</feature>
<dbReference type="Proteomes" id="UP000182334">
    <property type="component" value="Chromosome VI"/>
</dbReference>
<dbReference type="Gene3D" id="3.70.10.10">
    <property type="match status" value="1"/>
</dbReference>
<keyword evidence="3" id="KW-1185">Reference proteome</keyword>
<dbReference type="STRING" id="45354.A0A1L0C270"/>
<dbReference type="InterPro" id="IPR046938">
    <property type="entry name" value="DNA_clamp_sf"/>
</dbReference>
<dbReference type="GO" id="GO:0030896">
    <property type="term" value="C:checkpoint clamp complex"/>
    <property type="evidence" value="ECO:0007669"/>
    <property type="project" value="InterPro"/>
</dbReference>
<protein>
    <submittedName>
        <fullName evidence="2">CIC11C00000003718</fullName>
    </submittedName>
</protein>